<reference evidence="1" key="1">
    <citation type="submission" date="2024-02" db="EMBL/GenBank/DDBJ databases">
        <title>Metagenome Assembled Genome of Zalaria obscura JY119.</title>
        <authorList>
            <person name="Vighnesh L."/>
            <person name="Jagadeeshwari U."/>
            <person name="Venkata Ramana C."/>
            <person name="Sasikala C."/>
        </authorList>
    </citation>
    <scope>NUCLEOTIDE SEQUENCE</scope>
    <source>
        <strain evidence="1">JY119</strain>
    </source>
</reference>
<dbReference type="EMBL" id="JAMKPW020000002">
    <property type="protein sequence ID" value="KAK8220035.1"/>
    <property type="molecule type" value="Genomic_DNA"/>
</dbReference>
<protein>
    <submittedName>
        <fullName evidence="1">Uncharacterized protein</fullName>
    </submittedName>
</protein>
<evidence type="ECO:0000313" key="2">
    <source>
        <dbReference type="Proteomes" id="UP001320706"/>
    </source>
</evidence>
<sequence length="867" mass="93990">MVHSAAAAAPNSASLTDSIESMTPSEMSSDSVDTKMNPSSVPANMKPRYNAMQDWPRTFSTKPAEEPDYHMVDAASSDDDSTQTPPSEPVTGNYYDDDAETVHSNADTELSNAETVDSEIDGTAERLGGSYIDLAAANQAENRTIAEDGSKDLADAVLSEVTLVPPTPRSGRSMYGGAGMSLDQRRDAYTVTGPARSASALGDASEEPVYSISSFRKSSNLFKLPGHSLRVLLVSDGGDPDGELEIIRKLISSMALGTCASDAKQAQVVELHVIRLPNRITVAGNTVVVDVLSGTTTVQPGQDTATIKSAGRQIFPLSKENAPDFAIFFHSGIPNSEGRSVYTNADQKALLAQRLAKIKVPLLEVSADVDIVNWTNDVAACVKHSLLHCTVQPPISRTSSKAKTVPIPMPLTTFISLNDRDLSMHLAYLEESQKSLPSRVWRSLQGNKQLALYPSLKTLGLLAYLVTVMMAVRMVLRVNPSLDAATQLSRRREALNLTLATMDDPEGVFKAANVDQILRYPTATTKYGDNVTIETLFPTSVDLTVLRPDLLLLAVPLPQVSMGHLPEAHIKTYRTPERMLRANHTHLTQGVFVINLDPSEAHGKITVNFVTSNTEPGCNDTIVVDLGNRLLQRVTYKQAAAKMHEQVQHDIVEARTAADAFKDNVLSVAKSAMQFSVVGFDIVRNKSIAAVQRYEIRFQEDLSALNQTARTLGISMQAMVPRMASVASSSLSKARHNARAMQEKFAGKFLQGKQTALAEPKGQAGDLVAKLHHAYHELATIYEDKLVVPSVRYARYCKSLFVPSTKVVTEDKRNNEAGSYRGGSIDGVTPKKDNAEHRCKGPLSACSKKAGGCEKGKKCNKVNKLKV</sequence>
<gene>
    <name evidence="1" type="ORF">M8818_000451</name>
</gene>
<name>A0ACC3SNE4_9PEZI</name>
<keyword evidence="2" id="KW-1185">Reference proteome</keyword>
<accession>A0ACC3SNE4</accession>
<evidence type="ECO:0000313" key="1">
    <source>
        <dbReference type="EMBL" id="KAK8220035.1"/>
    </source>
</evidence>
<organism evidence="1 2">
    <name type="scientific">Zalaria obscura</name>
    <dbReference type="NCBI Taxonomy" id="2024903"/>
    <lineage>
        <taxon>Eukaryota</taxon>
        <taxon>Fungi</taxon>
        <taxon>Dikarya</taxon>
        <taxon>Ascomycota</taxon>
        <taxon>Pezizomycotina</taxon>
        <taxon>Dothideomycetes</taxon>
        <taxon>Dothideomycetidae</taxon>
        <taxon>Dothideales</taxon>
        <taxon>Zalariaceae</taxon>
        <taxon>Zalaria</taxon>
    </lineage>
</organism>
<comment type="caution">
    <text evidence="1">The sequence shown here is derived from an EMBL/GenBank/DDBJ whole genome shotgun (WGS) entry which is preliminary data.</text>
</comment>
<dbReference type="Proteomes" id="UP001320706">
    <property type="component" value="Unassembled WGS sequence"/>
</dbReference>
<proteinExistence type="predicted"/>